<dbReference type="Pfam" id="PF21674">
    <property type="entry name" value="CCDC22_N"/>
    <property type="match status" value="1"/>
</dbReference>
<name>A0AA35RTG4_GEOBA</name>
<gene>
    <name evidence="5" type="ORF">GBAR_LOCUS10573</name>
</gene>
<dbReference type="InterPro" id="IPR008530">
    <property type="entry name" value="CCDC22"/>
</dbReference>
<dbReference type="EMBL" id="CASHTH010001624">
    <property type="protein sequence ID" value="CAI8017414.1"/>
    <property type="molecule type" value="Genomic_DNA"/>
</dbReference>
<feature type="domain" description="CCDC22 coiled-coil" evidence="3">
    <location>
        <begin position="126"/>
        <end position="508"/>
    </location>
</feature>
<dbReference type="Pfam" id="PF05667">
    <property type="entry name" value="CCDC22_CC"/>
    <property type="match status" value="1"/>
</dbReference>
<dbReference type="InterPro" id="IPR048349">
    <property type="entry name" value="CCDC22_N"/>
</dbReference>
<dbReference type="PANTHER" id="PTHR15668:SF4">
    <property type="entry name" value="COILED-COIL DOMAIN-CONTAINING PROTEIN 22"/>
    <property type="match status" value="1"/>
</dbReference>
<dbReference type="AlphaFoldDB" id="A0AA35RTG4"/>
<dbReference type="PANTHER" id="PTHR15668">
    <property type="entry name" value="JM1 PROTEIN"/>
    <property type="match status" value="1"/>
</dbReference>
<dbReference type="Proteomes" id="UP001174909">
    <property type="component" value="Unassembled WGS sequence"/>
</dbReference>
<dbReference type="InterPro" id="IPR048348">
    <property type="entry name" value="CCDC22_CC"/>
</dbReference>
<proteinExistence type="inferred from homology"/>
<evidence type="ECO:0000256" key="2">
    <source>
        <dbReference type="SAM" id="Coils"/>
    </source>
</evidence>
<evidence type="ECO:0000259" key="3">
    <source>
        <dbReference type="Pfam" id="PF05667"/>
    </source>
</evidence>
<dbReference type="GO" id="GO:2000060">
    <property type="term" value="P:positive regulation of ubiquitin-dependent protein catabolic process"/>
    <property type="evidence" value="ECO:0007669"/>
    <property type="project" value="TreeGrafter"/>
</dbReference>
<evidence type="ECO:0000259" key="4">
    <source>
        <dbReference type="Pfam" id="PF21674"/>
    </source>
</evidence>
<keyword evidence="6" id="KW-1185">Reference proteome</keyword>
<dbReference type="GO" id="GO:0097602">
    <property type="term" value="F:cullin family protein binding"/>
    <property type="evidence" value="ECO:0007669"/>
    <property type="project" value="TreeGrafter"/>
</dbReference>
<organism evidence="5 6">
    <name type="scientific">Geodia barretti</name>
    <name type="common">Barrett's horny sponge</name>
    <dbReference type="NCBI Taxonomy" id="519541"/>
    <lineage>
        <taxon>Eukaryota</taxon>
        <taxon>Metazoa</taxon>
        <taxon>Porifera</taxon>
        <taxon>Demospongiae</taxon>
        <taxon>Heteroscleromorpha</taxon>
        <taxon>Tetractinellida</taxon>
        <taxon>Astrophorina</taxon>
        <taxon>Geodiidae</taxon>
        <taxon>Geodia</taxon>
    </lineage>
</organism>
<evidence type="ECO:0000313" key="6">
    <source>
        <dbReference type="Proteomes" id="UP001174909"/>
    </source>
</evidence>
<feature type="domain" description="CCDC22 N-terminal" evidence="4">
    <location>
        <begin position="1"/>
        <end position="107"/>
    </location>
</feature>
<sequence length="534" mass="60449">MEEVDTIIIATLRDVGCGFDESVVSLINFSAAMVVEACVRCLRVILPDFNCPASMPEVMSARYRMCSTLANACQELGYQGEIGYQTFLYSSVKEWRKLLMFLLEKLPREAVQAADEPTGARMVLNRRISAELSAAITSSWTPPFCKRHGLVLRKGHWQREGGAGCHGYHSSDVRAPEGTGDISARIPKDVLRYYSSHMRFVPAQPRVRRDVLASLLERNASEVAAQQEWEAEWNTQGLTSRLSEEEYRARKRQRLKKKLTEQLTSSLRQGSASASAALGAASDLQTILNSFTDKLSAGVQGTGSRFQHAEKLQFAKEEEVPMQVEEATEEELQQQREQEVASLQEQLSVLTAQLEALELGRKKFSASMQQMMERELEQGGQNKDEEEAYKVKKKTHDLLPNADENMRKLKELVQGSADRLTKLSAKWEEVRGPLVESEETRLLGEVGRLRSRMKEVADETRQKESLYKQLVTEYEQLSKGQSRVSYTRRILEIVANIQKQKEDIGRSLPTLARYSHSMLHYHFITHVSLALEIS</sequence>
<accession>A0AA35RTG4</accession>
<reference evidence="5" key="1">
    <citation type="submission" date="2023-03" db="EMBL/GenBank/DDBJ databases">
        <authorList>
            <person name="Steffen K."/>
            <person name="Cardenas P."/>
        </authorList>
    </citation>
    <scope>NUCLEOTIDE SEQUENCE</scope>
</reference>
<protein>
    <submittedName>
        <fullName evidence="5">Coiled-coil domain-containing protein 22 homolog</fullName>
    </submittedName>
</protein>
<keyword evidence="2" id="KW-0175">Coiled coil</keyword>
<feature type="coiled-coil region" evidence="2">
    <location>
        <begin position="333"/>
        <end position="360"/>
    </location>
</feature>
<comment type="similarity">
    <text evidence="1">Belongs to the CCDC22 family.</text>
</comment>
<evidence type="ECO:0000313" key="5">
    <source>
        <dbReference type="EMBL" id="CAI8017414.1"/>
    </source>
</evidence>
<evidence type="ECO:0000256" key="1">
    <source>
        <dbReference type="ARBA" id="ARBA00006438"/>
    </source>
</evidence>
<comment type="caution">
    <text evidence="5">The sequence shown here is derived from an EMBL/GenBank/DDBJ whole genome shotgun (WGS) entry which is preliminary data.</text>
</comment>